<feature type="transmembrane region" description="Helical" evidence="7">
    <location>
        <begin position="443"/>
        <end position="463"/>
    </location>
</feature>
<dbReference type="CDD" id="cd13127">
    <property type="entry name" value="MATE_tuaB_like"/>
    <property type="match status" value="1"/>
</dbReference>
<gene>
    <name evidence="8" type="ORF">F0919_00890</name>
</gene>
<dbReference type="AlphaFoldDB" id="A0A5M6CM95"/>
<dbReference type="EMBL" id="VWSH01000001">
    <property type="protein sequence ID" value="KAA5536254.1"/>
    <property type="molecule type" value="Genomic_DNA"/>
</dbReference>
<protein>
    <submittedName>
        <fullName evidence="8">Lipopolysaccharide biosynthesis protein</fullName>
    </submittedName>
</protein>
<comment type="similarity">
    <text evidence="2">Belongs to the polysaccharide synthase family.</text>
</comment>
<evidence type="ECO:0000313" key="8">
    <source>
        <dbReference type="EMBL" id="KAA5536254.1"/>
    </source>
</evidence>
<sequence>MSIKKKAISGLIWTFTQQVSVQGINVITGLILARILMPAEFGLIGMLTIFMAVGNSLMDSGMTSSLIRKSDADQKDYSTVFMVNIIFSILLYVILFFCAPLIALFFKQPALTSIMRVYTITFIITAFVGVQTTKLTKEMRFKVQMYMQLPSVILGGIVGIFLAKNGYGVWSLVWMTIVQSFLFALQHWIFAGWVPDLKIDKACLKYHLNFGYKLTFSGLLDTFYSNIYNVIIGRFFNASELGYFTRAQSLQMLPVSNMSRALEKVTYPMFSAIKDEGKLKKAYQMLMHQVIFWIAPLMVLLIIIAKPLFILLLTKKWLPSVPFFQLLCINGILYPFHSYNLNILKVKGRSDLFLRLEIVKKLFITVGIFFAVFWGIYALLILQVITSIFAFVVNTWYSGKFIDYSGWEQLKEIGPTIIIAGIIGAIVTLINTYLFVPMHLSNLITVLILTILYYALFFLYSYFSKMAALNDFRQLILKRA</sequence>
<evidence type="ECO:0000256" key="7">
    <source>
        <dbReference type="SAM" id="Phobius"/>
    </source>
</evidence>
<feature type="transmembrane region" description="Helical" evidence="7">
    <location>
        <begin position="323"/>
        <end position="341"/>
    </location>
</feature>
<organism evidence="8 9">
    <name type="scientific">Taibaiella lutea</name>
    <dbReference type="NCBI Taxonomy" id="2608001"/>
    <lineage>
        <taxon>Bacteria</taxon>
        <taxon>Pseudomonadati</taxon>
        <taxon>Bacteroidota</taxon>
        <taxon>Chitinophagia</taxon>
        <taxon>Chitinophagales</taxon>
        <taxon>Chitinophagaceae</taxon>
        <taxon>Taibaiella</taxon>
    </lineage>
</organism>
<feature type="transmembrane region" description="Helical" evidence="7">
    <location>
        <begin position="362"/>
        <end position="393"/>
    </location>
</feature>
<dbReference type="RefSeq" id="WP_150030827.1">
    <property type="nucleotide sequence ID" value="NZ_VWSH01000001.1"/>
</dbReference>
<evidence type="ECO:0000256" key="3">
    <source>
        <dbReference type="ARBA" id="ARBA00022475"/>
    </source>
</evidence>
<evidence type="ECO:0000256" key="2">
    <source>
        <dbReference type="ARBA" id="ARBA00007430"/>
    </source>
</evidence>
<keyword evidence="5 7" id="KW-1133">Transmembrane helix</keyword>
<feature type="transmembrane region" description="Helical" evidence="7">
    <location>
        <begin position="169"/>
        <end position="191"/>
    </location>
</feature>
<proteinExistence type="inferred from homology"/>
<feature type="transmembrane region" description="Helical" evidence="7">
    <location>
        <begin position="145"/>
        <end position="163"/>
    </location>
</feature>
<comment type="caution">
    <text evidence="8">The sequence shown here is derived from an EMBL/GenBank/DDBJ whole genome shotgun (WGS) entry which is preliminary data.</text>
</comment>
<feature type="transmembrane region" description="Helical" evidence="7">
    <location>
        <begin position="290"/>
        <end position="311"/>
    </location>
</feature>
<feature type="transmembrane region" description="Helical" evidence="7">
    <location>
        <begin position="413"/>
        <end position="436"/>
    </location>
</feature>
<comment type="subcellular location">
    <subcellularLocation>
        <location evidence="1">Cell membrane</location>
        <topology evidence="1">Multi-pass membrane protein</topology>
    </subcellularLocation>
</comment>
<evidence type="ECO:0000256" key="1">
    <source>
        <dbReference type="ARBA" id="ARBA00004651"/>
    </source>
</evidence>
<evidence type="ECO:0000313" key="9">
    <source>
        <dbReference type="Proteomes" id="UP000323632"/>
    </source>
</evidence>
<dbReference type="Pfam" id="PF13440">
    <property type="entry name" value="Polysacc_synt_3"/>
    <property type="match status" value="1"/>
</dbReference>
<feature type="transmembrane region" description="Helical" evidence="7">
    <location>
        <begin position="39"/>
        <end position="58"/>
    </location>
</feature>
<dbReference type="PANTHER" id="PTHR30250:SF10">
    <property type="entry name" value="LIPOPOLYSACCHARIDE BIOSYNTHESIS PROTEIN WZXC"/>
    <property type="match status" value="1"/>
</dbReference>
<name>A0A5M6CM95_9BACT</name>
<dbReference type="GO" id="GO:0005886">
    <property type="term" value="C:plasma membrane"/>
    <property type="evidence" value="ECO:0007669"/>
    <property type="project" value="UniProtKB-SubCell"/>
</dbReference>
<keyword evidence="3" id="KW-1003">Cell membrane</keyword>
<accession>A0A5M6CM95</accession>
<dbReference type="Proteomes" id="UP000323632">
    <property type="component" value="Unassembled WGS sequence"/>
</dbReference>
<evidence type="ECO:0000256" key="4">
    <source>
        <dbReference type="ARBA" id="ARBA00022692"/>
    </source>
</evidence>
<dbReference type="InterPro" id="IPR050833">
    <property type="entry name" value="Poly_Biosynth_Transport"/>
</dbReference>
<evidence type="ECO:0000256" key="6">
    <source>
        <dbReference type="ARBA" id="ARBA00023136"/>
    </source>
</evidence>
<evidence type="ECO:0000256" key="5">
    <source>
        <dbReference type="ARBA" id="ARBA00022989"/>
    </source>
</evidence>
<dbReference type="PANTHER" id="PTHR30250">
    <property type="entry name" value="PST FAMILY PREDICTED COLANIC ACID TRANSPORTER"/>
    <property type="match status" value="1"/>
</dbReference>
<keyword evidence="6 7" id="KW-0472">Membrane</keyword>
<keyword evidence="4 7" id="KW-0812">Transmembrane</keyword>
<feature type="transmembrane region" description="Helical" evidence="7">
    <location>
        <begin position="115"/>
        <end position="133"/>
    </location>
</feature>
<keyword evidence="9" id="KW-1185">Reference proteome</keyword>
<feature type="transmembrane region" description="Helical" evidence="7">
    <location>
        <begin position="79"/>
        <end position="103"/>
    </location>
</feature>
<reference evidence="8 9" key="1">
    <citation type="submission" date="2019-09" db="EMBL/GenBank/DDBJ databases">
        <title>Genome sequence and assembly of Taibaiella sp.</title>
        <authorList>
            <person name="Chhetri G."/>
        </authorList>
    </citation>
    <scope>NUCLEOTIDE SEQUENCE [LARGE SCALE GENOMIC DNA]</scope>
    <source>
        <strain evidence="8 9">KVB11</strain>
    </source>
</reference>